<dbReference type="EMBL" id="UINC01037307">
    <property type="protein sequence ID" value="SVB32601.1"/>
    <property type="molecule type" value="Genomic_DNA"/>
</dbReference>
<reference evidence="1" key="1">
    <citation type="submission" date="2018-05" db="EMBL/GenBank/DDBJ databases">
        <authorList>
            <person name="Lanie J.A."/>
            <person name="Ng W.-L."/>
            <person name="Kazmierczak K.M."/>
            <person name="Andrzejewski T.M."/>
            <person name="Davidsen T.M."/>
            <person name="Wayne K.J."/>
            <person name="Tettelin H."/>
            <person name="Glass J.I."/>
            <person name="Rusch D."/>
            <person name="Podicherti R."/>
            <person name="Tsui H.-C.T."/>
            <person name="Winkler M.E."/>
        </authorList>
    </citation>
    <scope>NUCLEOTIDE SEQUENCE</scope>
</reference>
<name>A0A382D4G1_9ZZZZ</name>
<feature type="non-terminal residue" evidence="1">
    <location>
        <position position="1"/>
    </location>
</feature>
<proteinExistence type="predicted"/>
<accession>A0A382D4G1</accession>
<organism evidence="1">
    <name type="scientific">marine metagenome</name>
    <dbReference type="NCBI Taxonomy" id="408172"/>
    <lineage>
        <taxon>unclassified sequences</taxon>
        <taxon>metagenomes</taxon>
        <taxon>ecological metagenomes</taxon>
    </lineage>
</organism>
<protein>
    <submittedName>
        <fullName evidence="1">Uncharacterized protein</fullName>
    </submittedName>
</protein>
<gene>
    <name evidence="1" type="ORF">METZ01_LOCUS185455</name>
</gene>
<dbReference type="AlphaFoldDB" id="A0A382D4G1"/>
<feature type="non-terminal residue" evidence="1">
    <location>
        <position position="33"/>
    </location>
</feature>
<evidence type="ECO:0000313" key="1">
    <source>
        <dbReference type="EMBL" id="SVB32601.1"/>
    </source>
</evidence>
<sequence>IVMLLLVVIRLTLQTLDYLELKYCSQLTQRTMR</sequence>